<name>A0A848KWW5_9ACTN</name>
<dbReference type="Pfam" id="PF00702">
    <property type="entry name" value="Hydrolase"/>
    <property type="match status" value="1"/>
</dbReference>
<gene>
    <name evidence="1" type="ORF">HH308_18000</name>
</gene>
<dbReference type="GO" id="GO:0008967">
    <property type="term" value="F:phosphoglycolate phosphatase activity"/>
    <property type="evidence" value="ECO:0007669"/>
    <property type="project" value="TreeGrafter"/>
</dbReference>
<dbReference type="GO" id="GO:0006281">
    <property type="term" value="P:DNA repair"/>
    <property type="evidence" value="ECO:0007669"/>
    <property type="project" value="TreeGrafter"/>
</dbReference>
<keyword evidence="1" id="KW-0378">Hydrolase</keyword>
<evidence type="ECO:0000313" key="1">
    <source>
        <dbReference type="EMBL" id="NMO03110.1"/>
    </source>
</evidence>
<accession>A0A848KWW5</accession>
<dbReference type="InterPro" id="IPR036412">
    <property type="entry name" value="HAD-like_sf"/>
</dbReference>
<dbReference type="AlphaFoldDB" id="A0A848KWW5"/>
<organism evidence="1 2">
    <name type="scientific">Gordonia asplenii</name>
    <dbReference type="NCBI Taxonomy" id="2725283"/>
    <lineage>
        <taxon>Bacteria</taxon>
        <taxon>Bacillati</taxon>
        <taxon>Actinomycetota</taxon>
        <taxon>Actinomycetes</taxon>
        <taxon>Mycobacteriales</taxon>
        <taxon>Gordoniaceae</taxon>
        <taxon>Gordonia</taxon>
    </lineage>
</organism>
<comment type="caution">
    <text evidence="1">The sequence shown here is derived from an EMBL/GenBank/DDBJ whole genome shotgun (WGS) entry which is preliminary data.</text>
</comment>
<keyword evidence="2" id="KW-1185">Reference proteome</keyword>
<protein>
    <submittedName>
        <fullName evidence="1">Phosphonatase-like hydrolase</fullName>
    </submittedName>
</protein>
<reference evidence="1 2" key="1">
    <citation type="submission" date="2020-04" db="EMBL/GenBank/DDBJ databases">
        <title>Gordonia sp. nov. TBRC 11910.</title>
        <authorList>
            <person name="Suriyachadkun C."/>
        </authorList>
    </citation>
    <scope>NUCLEOTIDE SEQUENCE [LARGE SCALE GENOMIC DNA]</scope>
    <source>
        <strain evidence="1 2">TBRC 11910</strain>
    </source>
</reference>
<dbReference type="SUPFAM" id="SSF56784">
    <property type="entry name" value="HAD-like"/>
    <property type="match status" value="1"/>
</dbReference>
<dbReference type="InterPro" id="IPR050155">
    <property type="entry name" value="HAD-like_hydrolase_sf"/>
</dbReference>
<dbReference type="PANTHER" id="PTHR43434">
    <property type="entry name" value="PHOSPHOGLYCOLATE PHOSPHATASE"/>
    <property type="match status" value="1"/>
</dbReference>
<sequence length="228" mass="23680">MTDKIQLAVLDMAGTTVADDGLVISAFDAAATAVGIPEVGPQRDEARRYVLDTMGQSKIIVFRALLGSHAAALQANTAFEDAYARLIADGLATPIDGAAEAISKLRDHGIRVALTTGFSPRTQAALIAALGWQSLADLVLAPVDGMRGRPYPDMILTALMRLQIDGVHNVAVLGDTAVDVETARRAGAKIAAGTLTGAHDEAQLIAAGATDVVSSVVEFTDLLIAHNE</sequence>
<dbReference type="EMBL" id="JABBNB010000020">
    <property type="protein sequence ID" value="NMO03110.1"/>
    <property type="molecule type" value="Genomic_DNA"/>
</dbReference>
<dbReference type="SFLD" id="SFLDG01129">
    <property type="entry name" value="C1.5:_HAD__Beta-PGM__Phosphata"/>
    <property type="match status" value="1"/>
</dbReference>
<dbReference type="GO" id="GO:0005829">
    <property type="term" value="C:cytosol"/>
    <property type="evidence" value="ECO:0007669"/>
    <property type="project" value="TreeGrafter"/>
</dbReference>
<dbReference type="Gene3D" id="3.40.50.1000">
    <property type="entry name" value="HAD superfamily/HAD-like"/>
    <property type="match status" value="1"/>
</dbReference>
<proteinExistence type="predicted"/>
<dbReference type="InterPro" id="IPR023214">
    <property type="entry name" value="HAD_sf"/>
</dbReference>
<dbReference type="SFLD" id="SFLDS00003">
    <property type="entry name" value="Haloacid_Dehalogenase"/>
    <property type="match status" value="1"/>
</dbReference>
<dbReference type="NCBIfam" id="TIGR03351">
    <property type="entry name" value="PhnX-like"/>
    <property type="match status" value="1"/>
</dbReference>
<dbReference type="InterPro" id="IPR022468">
    <property type="entry name" value="PhnX-like"/>
</dbReference>
<dbReference type="Proteomes" id="UP000550729">
    <property type="component" value="Unassembled WGS sequence"/>
</dbReference>
<evidence type="ECO:0000313" key="2">
    <source>
        <dbReference type="Proteomes" id="UP000550729"/>
    </source>
</evidence>
<dbReference type="PANTHER" id="PTHR43434:SF19">
    <property type="entry name" value="PHOSPHONOACETALDEHYDE HYDROLASE"/>
    <property type="match status" value="1"/>
</dbReference>